<protein>
    <recommendedName>
        <fullName evidence="2">DUF4034 domain-containing protein</fullName>
    </recommendedName>
</protein>
<sequence>MLNLRSARFLLPLAAILLLQPSRARAQAAAPPASDADEQAFNKQEKRWIKEVEADLIEEKFDDLERMADEYRRDRTRLPGGEWKLRVFYGALDAPQLTDQDSVDHIAHLEHWMLKRPESITPRIALSTSLHRWAWVARGNGMANTVTAEGWELFNKRIAESQMVLTNSANLHAMCPQWYSEMMTVGLAQSWDEARIRDTFERGIQLEPDYYYLYKQYANYLLPKWDGKPGEAAAFAKRSADKRGGDAGDMLYFQIASTLISRSNGKFPVEQMDWKRIQRGAEVLQTQFGATRKTANVLAYMAYKYKDASTARKLFASIGDDWARGVWRDKQYYDRARDWSNGHNF</sequence>
<feature type="chain" id="PRO_5012150466" description="DUF4034 domain-containing protein" evidence="1">
    <location>
        <begin position="27"/>
        <end position="345"/>
    </location>
</feature>
<evidence type="ECO:0000259" key="2">
    <source>
        <dbReference type="Pfam" id="PF13226"/>
    </source>
</evidence>
<feature type="domain" description="DUF4034" evidence="2">
    <location>
        <begin position="56"/>
        <end position="161"/>
    </location>
</feature>
<organism evidence="3 4">
    <name type="scientific">Granulicella rosea</name>
    <dbReference type="NCBI Taxonomy" id="474952"/>
    <lineage>
        <taxon>Bacteria</taxon>
        <taxon>Pseudomonadati</taxon>
        <taxon>Acidobacteriota</taxon>
        <taxon>Terriglobia</taxon>
        <taxon>Terriglobales</taxon>
        <taxon>Acidobacteriaceae</taxon>
        <taxon>Granulicella</taxon>
    </lineage>
</organism>
<dbReference type="Pfam" id="PF13226">
    <property type="entry name" value="DUF4034"/>
    <property type="match status" value="1"/>
</dbReference>
<proteinExistence type="predicted"/>
<dbReference type="RefSeq" id="WP_089408717.1">
    <property type="nucleotide sequence ID" value="NZ_FZOU01000004.1"/>
</dbReference>
<keyword evidence="4" id="KW-1185">Reference proteome</keyword>
<dbReference type="AlphaFoldDB" id="A0A239JNB0"/>
<dbReference type="InterPro" id="IPR025115">
    <property type="entry name" value="DUF4034"/>
</dbReference>
<accession>A0A239JNB0</accession>
<feature type="signal peptide" evidence="1">
    <location>
        <begin position="1"/>
        <end position="26"/>
    </location>
</feature>
<evidence type="ECO:0000256" key="1">
    <source>
        <dbReference type="SAM" id="SignalP"/>
    </source>
</evidence>
<evidence type="ECO:0000313" key="4">
    <source>
        <dbReference type="Proteomes" id="UP000198356"/>
    </source>
</evidence>
<evidence type="ECO:0000313" key="3">
    <source>
        <dbReference type="EMBL" id="SNT07305.1"/>
    </source>
</evidence>
<name>A0A239JNB0_9BACT</name>
<dbReference type="OrthoDB" id="5405920at2"/>
<dbReference type="Proteomes" id="UP000198356">
    <property type="component" value="Unassembled WGS sequence"/>
</dbReference>
<keyword evidence="1" id="KW-0732">Signal</keyword>
<dbReference type="EMBL" id="FZOU01000004">
    <property type="protein sequence ID" value="SNT07305.1"/>
    <property type="molecule type" value="Genomic_DNA"/>
</dbReference>
<reference evidence="3 4" key="1">
    <citation type="submission" date="2017-06" db="EMBL/GenBank/DDBJ databases">
        <authorList>
            <person name="Kim H.J."/>
            <person name="Triplett B.A."/>
        </authorList>
    </citation>
    <scope>NUCLEOTIDE SEQUENCE [LARGE SCALE GENOMIC DNA]</scope>
    <source>
        <strain evidence="3 4">DSM 18704</strain>
    </source>
</reference>
<gene>
    <name evidence="3" type="ORF">SAMN05421770_10443</name>
</gene>